<gene>
    <name evidence="3" type="primary">X975_02466</name>
    <name evidence="3" type="ORF">TNCT_77751</name>
</gene>
<dbReference type="PANTHER" id="PTHR22255">
    <property type="entry name" value="LP06548P"/>
    <property type="match status" value="1"/>
</dbReference>
<protein>
    <submittedName>
        <fullName evidence="3">Uncharacterized protein</fullName>
    </submittedName>
</protein>
<dbReference type="Proteomes" id="UP000887116">
    <property type="component" value="Unassembled WGS sequence"/>
</dbReference>
<dbReference type="Pfam" id="PF23069">
    <property type="entry name" value="DUF7042"/>
    <property type="match status" value="1"/>
</dbReference>
<dbReference type="PANTHER" id="PTHR22255:SF4">
    <property type="entry name" value="CATION-INDEPENDENT MANNOSE-6-PHOSPHATE RECEPTOR"/>
    <property type="match status" value="1"/>
</dbReference>
<dbReference type="InterPro" id="IPR055470">
    <property type="entry name" value="DUF7042"/>
</dbReference>
<feature type="domain" description="DUF7042" evidence="1">
    <location>
        <begin position="153"/>
        <end position="201"/>
    </location>
</feature>
<dbReference type="AlphaFoldDB" id="A0A8X6JVS2"/>
<organism evidence="3 4">
    <name type="scientific">Trichonephila clavata</name>
    <name type="common">Joro spider</name>
    <name type="synonym">Nephila clavata</name>
    <dbReference type="NCBI Taxonomy" id="2740835"/>
    <lineage>
        <taxon>Eukaryota</taxon>
        <taxon>Metazoa</taxon>
        <taxon>Ecdysozoa</taxon>
        <taxon>Arthropoda</taxon>
        <taxon>Chelicerata</taxon>
        <taxon>Arachnida</taxon>
        <taxon>Araneae</taxon>
        <taxon>Araneomorphae</taxon>
        <taxon>Entelegynae</taxon>
        <taxon>Araneoidea</taxon>
        <taxon>Nephilidae</taxon>
        <taxon>Trichonephila</taxon>
    </lineage>
</organism>
<name>A0A8X6JVS2_TRICU</name>
<dbReference type="OrthoDB" id="6410927at2759"/>
<evidence type="ECO:0000259" key="1">
    <source>
        <dbReference type="Pfam" id="PF23069"/>
    </source>
</evidence>
<reference evidence="3" key="1">
    <citation type="submission" date="2020-07" db="EMBL/GenBank/DDBJ databases">
        <title>Multicomponent nature underlies the extraordinary mechanical properties of spider dragline silk.</title>
        <authorList>
            <person name="Kono N."/>
            <person name="Nakamura H."/>
            <person name="Mori M."/>
            <person name="Yoshida Y."/>
            <person name="Ohtoshi R."/>
            <person name="Malay A.D."/>
            <person name="Moran D.A.P."/>
            <person name="Tomita M."/>
            <person name="Numata K."/>
            <person name="Arakawa K."/>
        </authorList>
    </citation>
    <scope>NUCLEOTIDE SEQUENCE</scope>
</reference>
<sequence length="203" mass="22932">MLNFKDPRCLLSVLVVFGVFCSVTSSCYFPMEYVGTYLIQTQAEGFGHAATSFSEITFEMDAIPPWGKCFRRRGNNVILKDSTGGEDCMRCFHLTLKAPNIIQIHTEGLGKCYTKEEAVKATCPDDRAVHERKFKEIMLYRKQDLKSPLASDQTFCPISGKFRFTYTASNGEFRCDQTMSELSNCPVGNTLGVKFRQCSFPDM</sequence>
<dbReference type="EMBL" id="BMAO01037769">
    <property type="protein sequence ID" value="GFR20046.1"/>
    <property type="molecule type" value="Genomic_DNA"/>
</dbReference>
<evidence type="ECO:0000313" key="4">
    <source>
        <dbReference type="Proteomes" id="UP000887116"/>
    </source>
</evidence>
<dbReference type="Pfam" id="PF23071">
    <property type="entry name" value="DUF7044"/>
    <property type="match status" value="1"/>
</dbReference>
<accession>A0A8X6JVS2</accession>
<dbReference type="InterPro" id="IPR055472">
    <property type="entry name" value="DUF7044"/>
</dbReference>
<feature type="non-terminal residue" evidence="3">
    <location>
        <position position="203"/>
    </location>
</feature>
<comment type="caution">
    <text evidence="3">The sequence shown here is derived from an EMBL/GenBank/DDBJ whole genome shotgun (WGS) entry which is preliminary data.</text>
</comment>
<dbReference type="PROSITE" id="PS51257">
    <property type="entry name" value="PROKAR_LIPOPROTEIN"/>
    <property type="match status" value="1"/>
</dbReference>
<feature type="domain" description="DUF7044" evidence="2">
    <location>
        <begin position="26"/>
        <end position="126"/>
    </location>
</feature>
<evidence type="ECO:0000259" key="2">
    <source>
        <dbReference type="Pfam" id="PF23071"/>
    </source>
</evidence>
<evidence type="ECO:0000313" key="3">
    <source>
        <dbReference type="EMBL" id="GFR20046.1"/>
    </source>
</evidence>
<proteinExistence type="predicted"/>
<keyword evidence="4" id="KW-1185">Reference proteome</keyword>